<keyword evidence="8" id="KW-0472">Membrane</keyword>
<protein>
    <recommendedName>
        <fullName evidence="2">histidine kinase</fullName>
        <ecNumber evidence="2">2.7.13.3</ecNumber>
    </recommendedName>
</protein>
<dbReference type="Proteomes" id="UP000002408">
    <property type="component" value="Chromosome"/>
</dbReference>
<dbReference type="STRING" id="456442.Mboo_1231"/>
<reference evidence="11" key="1">
    <citation type="journal article" date="2015" name="Microbiology">
        <title>Genome of Methanoregula boonei 6A8 reveals adaptations to oligotrophic peatland environments.</title>
        <authorList>
            <person name="Braeuer S."/>
            <person name="Cadillo-Quiroz H."/>
            <person name="Kyrpides N."/>
            <person name="Woyke T."/>
            <person name="Goodwin L."/>
            <person name="Detter C."/>
            <person name="Podell S."/>
            <person name="Yavitt J.B."/>
            <person name="Zinder S.H."/>
        </authorList>
    </citation>
    <scope>NUCLEOTIDE SEQUENCE [LARGE SCALE GENOMIC DNA]</scope>
    <source>
        <strain evidence="11">DSM 21154 / JCM 14090 / 6A8</strain>
    </source>
</reference>
<keyword evidence="5 10" id="KW-0418">Kinase</keyword>
<dbReference type="Pfam" id="PF02518">
    <property type="entry name" value="HATPase_c"/>
    <property type="match status" value="1"/>
</dbReference>
<evidence type="ECO:0000256" key="8">
    <source>
        <dbReference type="SAM" id="Phobius"/>
    </source>
</evidence>
<evidence type="ECO:0000256" key="7">
    <source>
        <dbReference type="ARBA" id="ARBA00023012"/>
    </source>
</evidence>
<evidence type="ECO:0000256" key="6">
    <source>
        <dbReference type="ARBA" id="ARBA00022840"/>
    </source>
</evidence>
<dbReference type="EC" id="2.7.13.3" evidence="2"/>
<accession>A7I7N8</accession>
<dbReference type="GO" id="GO:0030295">
    <property type="term" value="F:protein kinase activator activity"/>
    <property type="evidence" value="ECO:0007669"/>
    <property type="project" value="TreeGrafter"/>
</dbReference>
<dbReference type="GO" id="GO:0004673">
    <property type="term" value="F:protein histidine kinase activity"/>
    <property type="evidence" value="ECO:0007669"/>
    <property type="project" value="UniProtKB-EC"/>
</dbReference>
<dbReference type="KEGG" id="mbn:Mboo_1231"/>
<dbReference type="InterPro" id="IPR036890">
    <property type="entry name" value="HATPase_C_sf"/>
</dbReference>
<feature type="domain" description="Histidine kinase" evidence="9">
    <location>
        <begin position="154"/>
        <end position="350"/>
    </location>
</feature>
<dbReference type="PANTHER" id="PTHR42878">
    <property type="entry name" value="TWO-COMPONENT HISTIDINE KINASE"/>
    <property type="match status" value="1"/>
</dbReference>
<keyword evidence="6" id="KW-0067">ATP-binding</keyword>
<keyword evidence="4" id="KW-0547">Nucleotide-binding</keyword>
<dbReference type="GO" id="GO:0007234">
    <property type="term" value="P:osmosensory signaling via phosphorelay pathway"/>
    <property type="evidence" value="ECO:0007669"/>
    <property type="project" value="TreeGrafter"/>
</dbReference>
<dbReference type="HOGENOM" id="CLU_064881_0_0_2"/>
<dbReference type="SUPFAM" id="SSF55874">
    <property type="entry name" value="ATPase domain of HSP90 chaperone/DNA topoisomerase II/histidine kinase"/>
    <property type="match status" value="1"/>
</dbReference>
<evidence type="ECO:0000256" key="5">
    <source>
        <dbReference type="ARBA" id="ARBA00022777"/>
    </source>
</evidence>
<proteinExistence type="predicted"/>
<evidence type="ECO:0000259" key="9">
    <source>
        <dbReference type="PROSITE" id="PS50109"/>
    </source>
</evidence>
<dbReference type="EMBL" id="CP000780">
    <property type="protein sequence ID" value="ABS55749.1"/>
    <property type="molecule type" value="Genomic_DNA"/>
</dbReference>
<dbReference type="GO" id="GO:0005524">
    <property type="term" value="F:ATP binding"/>
    <property type="evidence" value="ECO:0007669"/>
    <property type="project" value="UniProtKB-KW"/>
</dbReference>
<evidence type="ECO:0000313" key="11">
    <source>
        <dbReference type="Proteomes" id="UP000002408"/>
    </source>
</evidence>
<feature type="transmembrane region" description="Helical" evidence="8">
    <location>
        <begin position="20"/>
        <end position="40"/>
    </location>
</feature>
<name>A7I7N8_METB6</name>
<evidence type="ECO:0000256" key="3">
    <source>
        <dbReference type="ARBA" id="ARBA00022679"/>
    </source>
</evidence>
<gene>
    <name evidence="10" type="ordered locus">Mboo_1231</name>
</gene>
<feature type="transmembrane region" description="Helical" evidence="8">
    <location>
        <begin position="49"/>
        <end position="72"/>
    </location>
</feature>
<dbReference type="InterPro" id="IPR003594">
    <property type="entry name" value="HATPase_dom"/>
</dbReference>
<evidence type="ECO:0000256" key="2">
    <source>
        <dbReference type="ARBA" id="ARBA00012438"/>
    </source>
</evidence>
<dbReference type="SMART" id="SM00387">
    <property type="entry name" value="HATPase_c"/>
    <property type="match status" value="1"/>
</dbReference>
<comment type="catalytic activity">
    <reaction evidence="1">
        <text>ATP + protein L-histidine = ADP + protein N-phospho-L-histidine.</text>
        <dbReference type="EC" id="2.7.13.3"/>
    </reaction>
</comment>
<dbReference type="PROSITE" id="PS50109">
    <property type="entry name" value="HIS_KIN"/>
    <property type="match status" value="1"/>
</dbReference>
<evidence type="ECO:0000256" key="4">
    <source>
        <dbReference type="ARBA" id="ARBA00022741"/>
    </source>
</evidence>
<dbReference type="RefSeq" id="WP_012106780.1">
    <property type="nucleotide sequence ID" value="NC_009712.1"/>
</dbReference>
<dbReference type="AlphaFoldDB" id="A7I7N8"/>
<keyword evidence="7" id="KW-0902">Two-component regulatory system</keyword>
<dbReference type="OrthoDB" id="8127at2157"/>
<dbReference type="InterPro" id="IPR005467">
    <property type="entry name" value="His_kinase_dom"/>
</dbReference>
<dbReference type="eggNOG" id="arCOG06940">
    <property type="taxonomic scope" value="Archaea"/>
</dbReference>
<dbReference type="PRINTS" id="PR00344">
    <property type="entry name" value="BCTRLSENSOR"/>
</dbReference>
<dbReference type="GO" id="GO:0000156">
    <property type="term" value="F:phosphorelay response regulator activity"/>
    <property type="evidence" value="ECO:0007669"/>
    <property type="project" value="TreeGrafter"/>
</dbReference>
<keyword evidence="8" id="KW-1133">Transmembrane helix</keyword>
<dbReference type="InterPro" id="IPR050351">
    <property type="entry name" value="BphY/WalK/GraS-like"/>
</dbReference>
<dbReference type="Gene3D" id="3.30.565.10">
    <property type="entry name" value="Histidine kinase-like ATPase, C-terminal domain"/>
    <property type="match status" value="1"/>
</dbReference>
<keyword evidence="11" id="KW-1185">Reference proteome</keyword>
<dbReference type="InterPro" id="IPR004358">
    <property type="entry name" value="Sig_transdc_His_kin-like_C"/>
</dbReference>
<dbReference type="GeneID" id="5411910"/>
<dbReference type="eggNOG" id="arCOG06193">
    <property type="taxonomic scope" value="Archaea"/>
</dbReference>
<feature type="transmembrane region" description="Helical" evidence="8">
    <location>
        <begin position="92"/>
        <end position="110"/>
    </location>
</feature>
<keyword evidence="3" id="KW-0808">Transferase</keyword>
<sequence length="366" mass="40850">MNETSSPGTLYNAPDRLKLIVLAILVLVGVFLEGIVHYLYHISAVYTQFYYLIVVVVCLWYGRAAIAIALFFGALQIAVSWLLAPDSLPYEAIIRALMLLLVAIVIWKIVEEMTGYYNRLLIQNAELKDLNARLDASREAFLTANKKLNLLSGITRHDIRNQLTALLAYIELSRMIQQDPEMTATIDKEELVANNILRQIEFTKDYEDIGVKTPTWNNVAEEMRILLPQLKSAGIALEISTGDLEIYADPLLEKVFENLVDNSLRHGEHVRHITVSYRKNPDGLALIYRDDGVGVAAAEKEKIFDRGFGKNTGLGLFISREILSITGLSISECGTPGTGVQFEIGVPEGRYRFIGSTESVNDGQGR</sequence>
<organism evidence="10 11">
    <name type="scientific">Methanoregula boonei (strain DSM 21154 / JCM 14090 / 6A8)</name>
    <dbReference type="NCBI Taxonomy" id="456442"/>
    <lineage>
        <taxon>Archaea</taxon>
        <taxon>Methanobacteriati</taxon>
        <taxon>Methanobacteriota</taxon>
        <taxon>Stenosarchaea group</taxon>
        <taxon>Methanomicrobia</taxon>
        <taxon>Methanomicrobiales</taxon>
        <taxon>Methanoregulaceae</taxon>
        <taxon>Methanoregula</taxon>
    </lineage>
</organism>
<dbReference type="PANTHER" id="PTHR42878:SF7">
    <property type="entry name" value="SENSOR HISTIDINE KINASE GLRK"/>
    <property type="match status" value="1"/>
</dbReference>
<keyword evidence="8" id="KW-0812">Transmembrane</keyword>
<evidence type="ECO:0000256" key="1">
    <source>
        <dbReference type="ARBA" id="ARBA00000085"/>
    </source>
</evidence>
<evidence type="ECO:0000313" key="10">
    <source>
        <dbReference type="EMBL" id="ABS55749.1"/>
    </source>
</evidence>